<dbReference type="PANTHER" id="PTHR12992:SF44">
    <property type="entry name" value="NUDIX HYDROLASE DOMAIN-CONTAINING PROTEIN"/>
    <property type="match status" value="1"/>
</dbReference>
<feature type="transmembrane region" description="Helical" evidence="2">
    <location>
        <begin position="265"/>
        <end position="283"/>
    </location>
</feature>
<proteinExistence type="predicted"/>
<evidence type="ECO:0000256" key="1">
    <source>
        <dbReference type="ARBA" id="ARBA00022801"/>
    </source>
</evidence>
<dbReference type="SUPFAM" id="SSF55811">
    <property type="entry name" value="Nudix"/>
    <property type="match status" value="1"/>
</dbReference>
<keyword evidence="2" id="KW-1133">Transmembrane helix</keyword>
<dbReference type="InterPro" id="IPR000086">
    <property type="entry name" value="NUDIX_hydrolase_dom"/>
</dbReference>
<evidence type="ECO:0000313" key="4">
    <source>
        <dbReference type="EMBL" id="EFA81097.1"/>
    </source>
</evidence>
<dbReference type="Gene3D" id="3.90.79.10">
    <property type="entry name" value="Nucleoside Triphosphate Pyrophosphohydrolase"/>
    <property type="match status" value="1"/>
</dbReference>
<dbReference type="InterPro" id="IPR020084">
    <property type="entry name" value="NUDIX_hydrolase_CS"/>
</dbReference>
<keyword evidence="1" id="KW-0378">Hydrolase</keyword>
<comment type="caution">
    <text evidence="4">The sequence shown here is derived from an EMBL/GenBank/DDBJ whole genome shotgun (WGS) entry which is preliminary data.</text>
</comment>
<evidence type="ECO:0000259" key="3">
    <source>
        <dbReference type="PROSITE" id="PS51462"/>
    </source>
</evidence>
<evidence type="ECO:0000256" key="2">
    <source>
        <dbReference type="SAM" id="Phobius"/>
    </source>
</evidence>
<dbReference type="InterPro" id="IPR015797">
    <property type="entry name" value="NUDIX_hydrolase-like_dom_sf"/>
</dbReference>
<keyword evidence="2" id="KW-0472">Membrane</keyword>
<name>D3BBR4_HETP5</name>
<keyword evidence="5" id="KW-1185">Reference proteome</keyword>
<dbReference type="Proteomes" id="UP000001396">
    <property type="component" value="Unassembled WGS sequence"/>
</dbReference>
<keyword evidence="2" id="KW-0812">Transmembrane</keyword>
<dbReference type="RefSeq" id="XP_020433215.1">
    <property type="nucleotide sequence ID" value="XM_020576803.1"/>
</dbReference>
<reference evidence="4 5" key="1">
    <citation type="journal article" date="2011" name="Genome Res.">
        <title>Phylogeny-wide analysis of social amoeba genomes highlights ancient origins for complex intercellular communication.</title>
        <authorList>
            <person name="Heidel A.J."/>
            <person name="Lawal H.M."/>
            <person name="Felder M."/>
            <person name="Schilde C."/>
            <person name="Helps N.R."/>
            <person name="Tunggal B."/>
            <person name="Rivero F."/>
            <person name="John U."/>
            <person name="Schleicher M."/>
            <person name="Eichinger L."/>
            <person name="Platzer M."/>
            <person name="Noegel A.A."/>
            <person name="Schaap P."/>
            <person name="Gloeckner G."/>
        </authorList>
    </citation>
    <scope>NUCLEOTIDE SEQUENCE [LARGE SCALE GENOMIC DNA]</scope>
    <source>
        <strain evidence="5">ATCC 26659 / Pp 5 / PN500</strain>
    </source>
</reference>
<dbReference type="STRING" id="670386.D3BBR4"/>
<dbReference type="GeneID" id="31361417"/>
<accession>D3BBR4</accession>
<dbReference type="InParanoid" id="D3BBR4"/>
<gene>
    <name evidence="4" type="ORF">PPL_05933</name>
</gene>
<dbReference type="EMBL" id="ADBJ01000026">
    <property type="protein sequence ID" value="EFA81097.1"/>
    <property type="molecule type" value="Genomic_DNA"/>
</dbReference>
<protein>
    <recommendedName>
        <fullName evidence="3">Nudix hydrolase domain-containing protein</fullName>
    </recommendedName>
</protein>
<evidence type="ECO:0000313" key="5">
    <source>
        <dbReference type="Proteomes" id="UP000001396"/>
    </source>
</evidence>
<dbReference type="AlphaFoldDB" id="D3BBR4"/>
<dbReference type="PROSITE" id="PS51462">
    <property type="entry name" value="NUDIX"/>
    <property type="match status" value="1"/>
</dbReference>
<dbReference type="PROSITE" id="PS00893">
    <property type="entry name" value="NUDIX_BOX"/>
    <property type="match status" value="1"/>
</dbReference>
<dbReference type="Pfam" id="PF00293">
    <property type="entry name" value="NUDIX"/>
    <property type="match status" value="1"/>
</dbReference>
<sequence>MSNYNRIRFLNSFISSLRTKKHVVVTDTQQRRGASVSILLRLKSNETNTIPISNVLYIVIIKQQSFSECLSKYLKTSIDMTNGDLTVQVLFAKKSQRGKRRGEVCFPGGHLEKGESPLDAVEREAQEEAGLNLKDIRNYSLLGRLDDRITFDQLVLYTFDDFGWVDIDHFLTESSADSKWSPIIEFHSLTSMSQRRIVNPILKSLFRTFRVPVTRLPIQTSTFNLWGLSLELTSELVKTVVKSSNIPSIEESNNRIMYHIFHHPIPYLALLAVSIPTAIYFIATNNKNKRFI</sequence>
<dbReference type="InterPro" id="IPR045121">
    <property type="entry name" value="CoAse"/>
</dbReference>
<organism evidence="4 5">
    <name type="scientific">Heterostelium pallidum (strain ATCC 26659 / Pp 5 / PN500)</name>
    <name type="common">Cellular slime mold</name>
    <name type="synonym">Polysphondylium pallidum</name>
    <dbReference type="NCBI Taxonomy" id="670386"/>
    <lineage>
        <taxon>Eukaryota</taxon>
        <taxon>Amoebozoa</taxon>
        <taxon>Evosea</taxon>
        <taxon>Eumycetozoa</taxon>
        <taxon>Dictyostelia</taxon>
        <taxon>Acytosteliales</taxon>
        <taxon>Acytosteliaceae</taxon>
        <taxon>Heterostelium</taxon>
    </lineage>
</organism>
<dbReference type="GO" id="GO:0010945">
    <property type="term" value="F:coenzyme A diphosphatase activity"/>
    <property type="evidence" value="ECO:0007669"/>
    <property type="project" value="InterPro"/>
</dbReference>
<feature type="domain" description="Nudix hydrolase" evidence="3">
    <location>
        <begin position="71"/>
        <end position="203"/>
    </location>
</feature>
<dbReference type="PANTHER" id="PTHR12992">
    <property type="entry name" value="NUDIX HYDROLASE"/>
    <property type="match status" value="1"/>
</dbReference>
<dbReference type="OMA" id="RIMYHIF"/>